<dbReference type="Pfam" id="PF00628">
    <property type="entry name" value="PHD"/>
    <property type="match status" value="1"/>
</dbReference>
<dbReference type="InterPro" id="IPR013083">
    <property type="entry name" value="Znf_RING/FYVE/PHD"/>
</dbReference>
<feature type="compositionally biased region" description="Low complexity" evidence="5">
    <location>
        <begin position="748"/>
        <end position="758"/>
    </location>
</feature>
<feature type="compositionally biased region" description="Polar residues" evidence="5">
    <location>
        <begin position="782"/>
        <end position="794"/>
    </location>
</feature>
<feature type="compositionally biased region" description="Basic and acidic residues" evidence="5">
    <location>
        <begin position="535"/>
        <end position="544"/>
    </location>
</feature>
<dbReference type="InterPro" id="IPR011011">
    <property type="entry name" value="Znf_FYVE_PHD"/>
</dbReference>
<feature type="region of interest" description="Disordered" evidence="5">
    <location>
        <begin position="438"/>
        <end position="544"/>
    </location>
</feature>
<dbReference type="EMBL" id="JAEACU010000011">
    <property type="protein sequence ID" value="KAH7513727.1"/>
    <property type="molecule type" value="Genomic_DNA"/>
</dbReference>
<feature type="compositionally biased region" description="Polar residues" evidence="5">
    <location>
        <begin position="1243"/>
        <end position="1257"/>
    </location>
</feature>
<name>A0A978UFZ6_ZIZJJ</name>
<evidence type="ECO:0000259" key="6">
    <source>
        <dbReference type="PROSITE" id="PS50016"/>
    </source>
</evidence>
<evidence type="ECO:0000256" key="4">
    <source>
        <dbReference type="PROSITE-ProRule" id="PRU00175"/>
    </source>
</evidence>
<evidence type="ECO:0000259" key="7">
    <source>
        <dbReference type="PROSITE" id="PS50089"/>
    </source>
</evidence>
<feature type="region of interest" description="Disordered" evidence="5">
    <location>
        <begin position="953"/>
        <end position="1029"/>
    </location>
</feature>
<organism evidence="8 9">
    <name type="scientific">Ziziphus jujuba var. spinosa</name>
    <dbReference type="NCBI Taxonomy" id="714518"/>
    <lineage>
        <taxon>Eukaryota</taxon>
        <taxon>Viridiplantae</taxon>
        <taxon>Streptophyta</taxon>
        <taxon>Embryophyta</taxon>
        <taxon>Tracheophyta</taxon>
        <taxon>Spermatophyta</taxon>
        <taxon>Magnoliopsida</taxon>
        <taxon>eudicotyledons</taxon>
        <taxon>Gunneridae</taxon>
        <taxon>Pentapetalae</taxon>
        <taxon>rosids</taxon>
        <taxon>fabids</taxon>
        <taxon>Rosales</taxon>
        <taxon>Rhamnaceae</taxon>
        <taxon>Paliureae</taxon>
        <taxon>Ziziphus</taxon>
    </lineage>
</organism>
<dbReference type="InterPro" id="IPR019787">
    <property type="entry name" value="Znf_PHD-finger"/>
</dbReference>
<feature type="compositionally biased region" description="Basic and acidic residues" evidence="5">
    <location>
        <begin position="1205"/>
        <end position="1217"/>
    </location>
</feature>
<reference evidence="8" key="1">
    <citation type="journal article" date="2021" name="Front. Plant Sci.">
        <title>Chromosome-Scale Genome Assembly for Chinese Sour Jujube and Insights Into Its Genome Evolution and Domestication Signature.</title>
        <authorList>
            <person name="Shen L.-Y."/>
            <person name="Luo H."/>
            <person name="Wang X.-L."/>
            <person name="Wang X.-M."/>
            <person name="Qiu X.-J."/>
            <person name="Liu H."/>
            <person name="Zhou S.-S."/>
            <person name="Jia K.-H."/>
            <person name="Nie S."/>
            <person name="Bao Y.-T."/>
            <person name="Zhang R.-G."/>
            <person name="Yun Q.-Z."/>
            <person name="Chai Y.-H."/>
            <person name="Lu J.-Y."/>
            <person name="Li Y."/>
            <person name="Zhao S.-W."/>
            <person name="Mao J.-F."/>
            <person name="Jia S.-G."/>
            <person name="Mao Y.-M."/>
        </authorList>
    </citation>
    <scope>NUCLEOTIDE SEQUENCE</scope>
    <source>
        <strain evidence="8">AT0</strain>
        <tissue evidence="8">Leaf</tissue>
    </source>
</reference>
<dbReference type="PROSITE" id="PS50016">
    <property type="entry name" value="ZF_PHD_2"/>
    <property type="match status" value="1"/>
</dbReference>
<dbReference type="Proteomes" id="UP000813462">
    <property type="component" value="Unassembled WGS sequence"/>
</dbReference>
<dbReference type="SMART" id="SM00184">
    <property type="entry name" value="RING"/>
    <property type="match status" value="2"/>
</dbReference>
<evidence type="ECO:0000256" key="2">
    <source>
        <dbReference type="ARBA" id="ARBA00022771"/>
    </source>
</evidence>
<dbReference type="InterPro" id="IPR017907">
    <property type="entry name" value="Znf_RING_CS"/>
</dbReference>
<dbReference type="Pfam" id="PF13639">
    <property type="entry name" value="zf-RING_2"/>
    <property type="match status" value="1"/>
</dbReference>
<feature type="region of interest" description="Disordered" evidence="5">
    <location>
        <begin position="391"/>
        <end position="423"/>
    </location>
</feature>
<comment type="caution">
    <text evidence="8">The sequence shown here is derived from an EMBL/GenBank/DDBJ whole genome shotgun (WGS) entry which is preliminary data.</text>
</comment>
<dbReference type="PANTHER" id="PTHR15315:SF26">
    <property type="entry name" value="E3 UBIQUITIN-PROTEIN LIGASE NRDP1"/>
    <property type="match status" value="1"/>
</dbReference>
<sequence>MEVDLITSGVAEEEAIEVDDFSNNFGNVQENPNMEGERCGICMDVIIDRGVLDCCQHWFCFACIDNWATITNLCPLCQNEFQLITCVPVDLNMKVYDTIGSCKVDDDSYTRDDDWSIEGKNNTLSFPSYYIDENAVICLDGDGCKIRIGSVSTEGDPNLDTSIACDSCDLWYHAFCVGFDPEGTSESTWLCPRCIVDEVPQKPDGNIEQRPSGPENFNEDCSVEDIYSRKVSISVADAGETALVVSMVGGSKLTEELSDNIPSTIQVDKELKTKTFILASEDNSQTVATPSREHSKPQQVMGAQELELSLSCDTSSSFPSNCLTCSEVKTNADEQMDWIRSFDCVKSSLGNVVNESHISNTLSDNNSGMGVHLGLSVGSFLTVDKMNYSGTDDQMNEDVKQDKPSEECISEADKTAPDADDDAPEVIGVKRKHLECSVSDTANESADDGDVKPKIETEISPKKIKAERRVEVSPAEDQADVSVSDDSQNSTLKAVPRNGRLRLHPEKENSTSDIMSIVGGTRRKLSKNVGCPSSSDDKSSKDQDTMAGLRVKKIMKRAAEDKDSSMVVQELRKKIREAVRNKPTKDIGENIFDPKLLAAFRAAVAVPTTEPVKTLSHLSVKAKKSMMQKGKVRENLTKKIYASNGRRKRAWDRDCEIEFWKHRCMRASKPEKIQTLKSVLDLLRNESDGTETEQRSEKRANPILSRLYLADTSVFPRKDDIKPLSALKTSSDSEQNSKQVTMVEKCVSSSLDNHTSSSTQTNKVSSKVGIPSSETSGKRKTVPSSKENSATSKVHLNRNLEVSSVSSLGSSKSNAKKETATQSKDIKIDKRKWALQVLARKTTGAGGNATNEKEEDIAVLKGNYPLLAQLPMDMRPVLAPSHHNKIPLSVRQAQLYRLTEHFLRKANLPVIYRTAETELAVADAVNIEKGVADRSNSKLVYLNLCSQEILHRSENSKSSGAPVVDSSSLSAVSDDRSEQNTNQVSADDAIEKALRTAGLSSDSPPSSPDHQIEALAKEEPSSTSLREEEPENVFDIDYNPDLDIYGDFDYNLEDEDYIGAGTVKVSKEQQEGLSKLKVVFSTLQSETESTSNALDFGKSENLGNAEILHTSSCMLNDHTEVNFKNSTMEGGTDKSYPLEPLLGKEGEDLSAAEYEELYGPDKEPLVNRFPEGASSEPFGLIGAKAVAENEDAKNYENRVQNQSTKESESGQESKKELCATGAESSSNNSEMGENVPRKEKKSSAGTNKQPDSSNSISKKVEAYVKEHIRPLCKSGVITTEQYRWAVAKATDKVMKYHYKAKNANFLIKEGEKVKKLVEQYVEAVKQKDKSDSV</sequence>
<protein>
    <submittedName>
        <fullName evidence="8">Uncharacterized protein</fullName>
    </submittedName>
</protein>
<dbReference type="SMART" id="SM00249">
    <property type="entry name" value="PHD"/>
    <property type="match status" value="1"/>
</dbReference>
<dbReference type="GO" id="GO:0008270">
    <property type="term" value="F:zinc ion binding"/>
    <property type="evidence" value="ECO:0007669"/>
    <property type="project" value="UniProtKB-KW"/>
</dbReference>
<dbReference type="SUPFAM" id="SSF57850">
    <property type="entry name" value="RING/U-box"/>
    <property type="match status" value="1"/>
</dbReference>
<feature type="compositionally biased region" description="Low complexity" evidence="5">
    <location>
        <begin position="963"/>
        <end position="972"/>
    </location>
</feature>
<dbReference type="PANTHER" id="PTHR15315">
    <property type="entry name" value="RING FINGER PROTEIN 41, 151"/>
    <property type="match status" value="1"/>
</dbReference>
<dbReference type="GO" id="GO:0016567">
    <property type="term" value="P:protein ubiquitination"/>
    <property type="evidence" value="ECO:0007669"/>
    <property type="project" value="TreeGrafter"/>
</dbReference>
<evidence type="ECO:0000256" key="1">
    <source>
        <dbReference type="ARBA" id="ARBA00022723"/>
    </source>
</evidence>
<dbReference type="GO" id="GO:0061630">
    <property type="term" value="F:ubiquitin protein ligase activity"/>
    <property type="evidence" value="ECO:0007669"/>
    <property type="project" value="TreeGrafter"/>
</dbReference>
<keyword evidence="2 4" id="KW-0863">Zinc-finger</keyword>
<dbReference type="OrthoDB" id="21204at2759"/>
<proteinExistence type="predicted"/>
<evidence type="ECO:0000256" key="3">
    <source>
        <dbReference type="ARBA" id="ARBA00022833"/>
    </source>
</evidence>
<feature type="compositionally biased region" description="Basic and acidic residues" evidence="5">
    <location>
        <begin position="1010"/>
        <end position="1020"/>
    </location>
</feature>
<dbReference type="SUPFAM" id="SSF57903">
    <property type="entry name" value="FYVE/PHD zinc finger"/>
    <property type="match status" value="1"/>
</dbReference>
<dbReference type="InterPro" id="IPR001965">
    <property type="entry name" value="Znf_PHD"/>
</dbReference>
<keyword evidence="3" id="KW-0862">Zinc</keyword>
<feature type="domain" description="RING-type" evidence="7">
    <location>
        <begin position="39"/>
        <end position="78"/>
    </location>
</feature>
<evidence type="ECO:0000313" key="9">
    <source>
        <dbReference type="Proteomes" id="UP000813462"/>
    </source>
</evidence>
<gene>
    <name evidence="8" type="ORF">FEM48_Zijuj11G0011800</name>
</gene>
<evidence type="ECO:0000313" key="8">
    <source>
        <dbReference type="EMBL" id="KAH7513727.1"/>
    </source>
</evidence>
<dbReference type="PROSITE" id="PS00518">
    <property type="entry name" value="ZF_RING_1"/>
    <property type="match status" value="1"/>
</dbReference>
<feature type="region of interest" description="Disordered" evidence="5">
    <location>
        <begin position="746"/>
        <end position="825"/>
    </location>
</feature>
<evidence type="ECO:0000256" key="5">
    <source>
        <dbReference type="SAM" id="MobiDB-lite"/>
    </source>
</evidence>
<feature type="domain" description="PHD-type" evidence="6">
    <location>
        <begin position="71"/>
        <end position="197"/>
    </location>
</feature>
<feature type="region of interest" description="Disordered" evidence="5">
    <location>
        <begin position="1193"/>
        <end position="1258"/>
    </location>
</feature>
<feature type="compositionally biased region" description="Basic and acidic residues" evidence="5">
    <location>
        <begin position="449"/>
        <end position="461"/>
    </location>
</feature>
<dbReference type="InterPro" id="IPR001841">
    <property type="entry name" value="Znf_RING"/>
</dbReference>
<feature type="compositionally biased region" description="Basic and acidic residues" evidence="5">
    <location>
        <begin position="815"/>
        <end position="825"/>
    </location>
</feature>
<keyword evidence="1" id="KW-0479">Metal-binding</keyword>
<feature type="compositionally biased region" description="Low complexity" evidence="5">
    <location>
        <begin position="803"/>
        <end position="813"/>
    </location>
</feature>
<dbReference type="Gene3D" id="3.30.40.10">
    <property type="entry name" value="Zinc/RING finger domain, C3HC4 (zinc finger)"/>
    <property type="match status" value="2"/>
</dbReference>
<accession>A0A978UFZ6</accession>
<dbReference type="PROSITE" id="PS50089">
    <property type="entry name" value="ZF_RING_2"/>
    <property type="match status" value="1"/>
</dbReference>
<feature type="compositionally biased region" description="Basic and acidic residues" evidence="5">
    <location>
        <begin position="397"/>
        <end position="417"/>
    </location>
</feature>